<dbReference type="RefSeq" id="WP_100758367.1">
    <property type="nucleotide sequence ID" value="NZ_NPDT01000001.1"/>
</dbReference>
<dbReference type="InterPro" id="IPR045078">
    <property type="entry name" value="TST/MPST-like"/>
</dbReference>
<evidence type="ECO:0000256" key="1">
    <source>
        <dbReference type="ARBA" id="ARBA00022679"/>
    </source>
</evidence>
<protein>
    <submittedName>
        <fullName evidence="4">Sulfurtransferase</fullName>
    </submittedName>
</protein>
<reference evidence="4 5" key="1">
    <citation type="submission" date="2017-07" db="EMBL/GenBank/DDBJ databases">
        <title>Leptospira spp. isolated from tropical soils.</title>
        <authorList>
            <person name="Thibeaux R."/>
            <person name="Iraola G."/>
            <person name="Ferres I."/>
            <person name="Bierque E."/>
            <person name="Girault D."/>
            <person name="Soupe-Gilbert M.-E."/>
            <person name="Picardeau M."/>
            <person name="Goarant C."/>
        </authorList>
    </citation>
    <scope>NUCLEOTIDE SEQUENCE [LARGE SCALE GENOMIC DNA]</scope>
    <source>
        <strain evidence="4 5">FH2-C-A2</strain>
    </source>
</reference>
<dbReference type="CDD" id="cd01449">
    <property type="entry name" value="TST_Repeat_2"/>
    <property type="match status" value="1"/>
</dbReference>
<dbReference type="Pfam" id="PF00581">
    <property type="entry name" value="Rhodanese"/>
    <property type="match status" value="1"/>
</dbReference>
<dbReference type="EMBL" id="NPDT01000001">
    <property type="protein sequence ID" value="PJZ67724.1"/>
    <property type="molecule type" value="Genomic_DNA"/>
</dbReference>
<organism evidence="4 5">
    <name type="scientific">Leptospira wolffii</name>
    <dbReference type="NCBI Taxonomy" id="409998"/>
    <lineage>
        <taxon>Bacteria</taxon>
        <taxon>Pseudomonadati</taxon>
        <taxon>Spirochaetota</taxon>
        <taxon>Spirochaetia</taxon>
        <taxon>Leptospirales</taxon>
        <taxon>Leptospiraceae</taxon>
        <taxon>Leptospira</taxon>
    </lineage>
</organism>
<accession>A0A2M9ZH65</accession>
<dbReference type="SUPFAM" id="SSF52821">
    <property type="entry name" value="Rhodanese/Cell cycle control phosphatase"/>
    <property type="match status" value="1"/>
</dbReference>
<keyword evidence="2" id="KW-0677">Repeat</keyword>
<name>A0A2M9ZH65_9LEPT</name>
<feature type="domain" description="Rhodanese" evidence="3">
    <location>
        <begin position="304"/>
        <end position="390"/>
    </location>
</feature>
<dbReference type="Proteomes" id="UP000231912">
    <property type="component" value="Unassembled WGS sequence"/>
</dbReference>
<dbReference type="PANTHER" id="PTHR11364:SF27">
    <property type="entry name" value="SULFURTRANSFERASE"/>
    <property type="match status" value="1"/>
</dbReference>
<evidence type="ECO:0000313" key="5">
    <source>
        <dbReference type="Proteomes" id="UP000231912"/>
    </source>
</evidence>
<dbReference type="PANTHER" id="PTHR11364">
    <property type="entry name" value="THIOSULFATE SULFERTANSFERASE"/>
    <property type="match status" value="1"/>
</dbReference>
<dbReference type="PROSITE" id="PS50206">
    <property type="entry name" value="RHODANESE_3"/>
    <property type="match status" value="1"/>
</dbReference>
<keyword evidence="1 4" id="KW-0808">Transferase</keyword>
<gene>
    <name evidence="4" type="ORF">CH371_06915</name>
</gene>
<evidence type="ECO:0000259" key="3">
    <source>
        <dbReference type="PROSITE" id="PS50206"/>
    </source>
</evidence>
<evidence type="ECO:0000313" key="4">
    <source>
        <dbReference type="EMBL" id="PJZ67724.1"/>
    </source>
</evidence>
<dbReference type="InterPro" id="IPR001763">
    <property type="entry name" value="Rhodanese-like_dom"/>
</dbReference>
<dbReference type="SMART" id="SM00450">
    <property type="entry name" value="RHOD"/>
    <property type="match status" value="1"/>
</dbReference>
<evidence type="ECO:0000256" key="2">
    <source>
        <dbReference type="ARBA" id="ARBA00022737"/>
    </source>
</evidence>
<comment type="caution">
    <text evidence="4">The sequence shown here is derived from an EMBL/GenBank/DDBJ whole genome shotgun (WGS) entry which is preliminary data.</text>
</comment>
<dbReference type="InterPro" id="IPR036873">
    <property type="entry name" value="Rhodanese-like_dom_sf"/>
</dbReference>
<sequence length="479" mass="50894">MKGFRLSKIGVGFLAAIFVLQCTNAPEYITPAQKLSLPGASVVVYDIDRLTSVSNNDYDDNRYGLITASTLESWRSNWIANRPAGITGRLVIFQVSGTTSTSGYNVRSLSSDIRVYPLPEAYNYFGETRNNGVIDTETIVPQGSTVNAFLKKFGVNPGADLIVFAQDTASDGNLMQTLRGWYTLYYWGVDISHLAVLNGAVYDKINNGDILGASIYTQETGSGYSPIEGLLSDHTIIHATIADVFNAISGTTNPTFKNSTPAPVGGTFFLDARTSAEYNGTGTTAGPSNRTCTSSSPGCYVPYEGHIKGAVNIPFTNFLNSNKEFLPKADLINLLAVNGYTSEKTIITYCRTNVRSSITGFATLAILGYPTRFYDGSWVEWGSLAYDSSSTWSNVSSVSFWRTDKTNYTDSITQNVGKNVGGTITSSNITNISLDFTQNYAAGANAIIDADKKFLAGSASSGGGSSGGGGGGGGNPCGG</sequence>
<dbReference type="GO" id="GO:0004792">
    <property type="term" value="F:thiosulfate-cyanide sulfurtransferase activity"/>
    <property type="evidence" value="ECO:0007669"/>
    <property type="project" value="TreeGrafter"/>
</dbReference>
<proteinExistence type="predicted"/>
<dbReference type="Gene3D" id="3.40.250.10">
    <property type="entry name" value="Rhodanese-like domain"/>
    <property type="match status" value="1"/>
</dbReference>
<dbReference type="AlphaFoldDB" id="A0A2M9ZH65"/>